<gene>
    <name evidence="3" type="ORF">Heshes_12560</name>
</gene>
<dbReference type="EMBL" id="BSRA01000006">
    <property type="protein sequence ID" value="GLV13572.1"/>
    <property type="molecule type" value="Genomic_DNA"/>
</dbReference>
<accession>A0AA37U8B9</accession>
<dbReference type="PANTHER" id="PTHR43649:SF11">
    <property type="entry name" value="ABC TRANSPORTER SUBSTRATE-BINDING PROTEIN YESO-RELATED"/>
    <property type="match status" value="1"/>
</dbReference>
<dbReference type="InterPro" id="IPR006059">
    <property type="entry name" value="SBP"/>
</dbReference>
<evidence type="ECO:0000256" key="1">
    <source>
        <dbReference type="SAM" id="MobiDB-lite"/>
    </source>
</evidence>
<feature type="region of interest" description="Disordered" evidence="1">
    <location>
        <begin position="29"/>
        <end position="49"/>
    </location>
</feature>
<dbReference type="Pfam" id="PF01547">
    <property type="entry name" value="SBP_bac_1"/>
    <property type="match status" value="1"/>
</dbReference>
<feature type="signal peptide" evidence="2">
    <location>
        <begin position="1"/>
        <end position="30"/>
    </location>
</feature>
<dbReference type="Gene3D" id="3.40.190.10">
    <property type="entry name" value="Periplasmic binding protein-like II"/>
    <property type="match status" value="2"/>
</dbReference>
<comment type="caution">
    <text evidence="3">The sequence shown here is derived from an EMBL/GenBank/DDBJ whole genome shotgun (WGS) entry which is preliminary data.</text>
</comment>
<feature type="chain" id="PRO_5041377240" evidence="2">
    <location>
        <begin position="31"/>
        <end position="449"/>
    </location>
</feature>
<dbReference type="SUPFAM" id="SSF53850">
    <property type="entry name" value="Periplasmic binding protein-like II"/>
    <property type="match status" value="1"/>
</dbReference>
<organism evidence="3 4">
    <name type="scientific">Alicyclobacillus hesperidum</name>
    <dbReference type="NCBI Taxonomy" id="89784"/>
    <lineage>
        <taxon>Bacteria</taxon>
        <taxon>Bacillati</taxon>
        <taxon>Bacillota</taxon>
        <taxon>Bacilli</taxon>
        <taxon>Bacillales</taxon>
        <taxon>Alicyclobacillaceae</taxon>
        <taxon>Alicyclobacillus</taxon>
    </lineage>
</organism>
<feature type="compositionally biased region" description="Low complexity" evidence="1">
    <location>
        <begin position="29"/>
        <end position="46"/>
    </location>
</feature>
<dbReference type="PROSITE" id="PS51257">
    <property type="entry name" value="PROKAR_LIPOPROTEIN"/>
    <property type="match status" value="1"/>
</dbReference>
<dbReference type="Proteomes" id="UP001157137">
    <property type="component" value="Unassembled WGS sequence"/>
</dbReference>
<evidence type="ECO:0000256" key="2">
    <source>
        <dbReference type="SAM" id="SignalP"/>
    </source>
</evidence>
<evidence type="ECO:0000313" key="4">
    <source>
        <dbReference type="Proteomes" id="UP001157137"/>
    </source>
</evidence>
<dbReference type="PANTHER" id="PTHR43649">
    <property type="entry name" value="ARABINOSE-BINDING PROTEIN-RELATED"/>
    <property type="match status" value="1"/>
</dbReference>
<proteinExistence type="predicted"/>
<dbReference type="RefSeq" id="WP_284226385.1">
    <property type="nucleotide sequence ID" value="NZ_BSRA01000006.1"/>
</dbReference>
<name>A0AA37U8B9_9BACL</name>
<evidence type="ECO:0000313" key="3">
    <source>
        <dbReference type="EMBL" id="GLV13572.1"/>
    </source>
</evidence>
<reference evidence="3" key="1">
    <citation type="submission" date="2023-02" db="EMBL/GenBank/DDBJ databases">
        <title>Proposal of a novel subspecies: Alicyclobacillus hesperidum subspecies aegle.</title>
        <authorList>
            <person name="Goto K."/>
            <person name="Fujii T."/>
            <person name="Yasui K."/>
            <person name="Mochida K."/>
            <person name="Kato-Tanaka Y."/>
            <person name="Morohoshi S."/>
            <person name="An S.Y."/>
            <person name="Kasai H."/>
            <person name="Yokota A."/>
        </authorList>
    </citation>
    <scope>NUCLEOTIDE SEQUENCE</scope>
    <source>
        <strain evidence="3">DSM 12766</strain>
    </source>
</reference>
<keyword evidence="2" id="KW-0732">Signal</keyword>
<sequence>MKGIMKSFTLVASVSLVSIAAISGCGAASAANNSSRGSQNQSSTSGALRSAASVQQEDITFAWWTTPLRTQLTEQAIQLFEKKYPYIHVTLEYEPWSSYWTKLATQAASGTLPDVMQMDASYLNQYVSNGSLMNLTKSAIDTSQLSAQTVNMGKVGGKLYAIPVGVNTFCEIVNPAILKKAGISFNPNKSYSWDQFANILIEVHKKLPNVYGSTDDIWQGAPLAYWARSHGQSMYSSNGKSIGMSEKTLAGWFAYWLNLQNKGGVEPAQANAAWDHTDPTANPFVKGQVAFTYASIGQDGNMEQLLGKPIERAIFPDWNQPSKPNILHPSMYWTVWSKTKYPDAAEKLVNFLENNEQVSKIFKNDRGVTANQKNRAADEKAFGGLVQIQDDFMDKVQKVSSVVPLDPPNASQLGNLLENIGQEVTFKKLTPDQAAQQFIQQANAILQQG</sequence>
<dbReference type="AlphaFoldDB" id="A0AA37U8B9"/>
<dbReference type="InterPro" id="IPR050490">
    <property type="entry name" value="Bact_solute-bd_prot1"/>
</dbReference>
<protein>
    <submittedName>
        <fullName evidence="3">ABC transporter substrate-binding protein</fullName>
    </submittedName>
</protein>